<evidence type="ECO:0000256" key="1">
    <source>
        <dbReference type="ARBA" id="ARBA00023015"/>
    </source>
</evidence>
<dbReference type="InterPro" id="IPR036388">
    <property type="entry name" value="WH-like_DNA-bd_sf"/>
</dbReference>
<evidence type="ECO:0000256" key="2">
    <source>
        <dbReference type="ARBA" id="ARBA00023125"/>
    </source>
</evidence>
<evidence type="ECO:0000313" key="5">
    <source>
        <dbReference type="EMBL" id="MET2826093.1"/>
    </source>
</evidence>
<dbReference type="SUPFAM" id="SSF46785">
    <property type="entry name" value="Winged helix' DNA-binding domain"/>
    <property type="match status" value="1"/>
</dbReference>
<keyword evidence="1" id="KW-0805">Transcription regulation</keyword>
<evidence type="ECO:0000259" key="4">
    <source>
        <dbReference type="PROSITE" id="PS50956"/>
    </source>
</evidence>
<keyword evidence="3" id="KW-0804">Transcription</keyword>
<evidence type="ECO:0000256" key="3">
    <source>
        <dbReference type="ARBA" id="ARBA00023163"/>
    </source>
</evidence>
<comment type="caution">
    <text evidence="5">The sequence shown here is derived from an EMBL/GenBank/DDBJ whole genome shotgun (WGS) entry which is preliminary data.</text>
</comment>
<dbReference type="InterPro" id="IPR011991">
    <property type="entry name" value="ArsR-like_HTH"/>
</dbReference>
<gene>
    <name evidence="5" type="ORF">ABVQ20_03790</name>
</gene>
<sequence length="159" mass="18221">MRKTVSVSLDEFDRKILDAVQDDNLSPLRLIADKVGLSVPAVARRLQRLRETGVIEKDISVVDQDLVGRPLTLIVEVTSESERLELLDAMRERFRACPQIQQCYYVTGQVDFMLVFNVRDMEEYTALTRQIFFEGGNVESFRTFVVMDRVKTGMRTVVG</sequence>
<dbReference type="InterPro" id="IPR019887">
    <property type="entry name" value="Tscrpt_reg_AsnC/Lrp_C"/>
</dbReference>
<name>A0ABV2D9G2_9HYPH</name>
<dbReference type="Gene3D" id="1.10.10.10">
    <property type="entry name" value="Winged helix-like DNA-binding domain superfamily/Winged helix DNA-binding domain"/>
    <property type="match status" value="1"/>
</dbReference>
<dbReference type="RefSeq" id="WP_354458159.1">
    <property type="nucleotide sequence ID" value="NZ_JBEWSZ010000001.1"/>
</dbReference>
<dbReference type="InterPro" id="IPR019888">
    <property type="entry name" value="Tscrpt_reg_AsnC-like"/>
</dbReference>
<accession>A0ABV2D9G2</accession>
<dbReference type="PANTHER" id="PTHR30154">
    <property type="entry name" value="LEUCINE-RESPONSIVE REGULATORY PROTEIN"/>
    <property type="match status" value="1"/>
</dbReference>
<dbReference type="Proteomes" id="UP001548832">
    <property type="component" value="Unassembled WGS sequence"/>
</dbReference>
<dbReference type="EMBL" id="JBEWSZ010000001">
    <property type="protein sequence ID" value="MET2826093.1"/>
    <property type="molecule type" value="Genomic_DNA"/>
</dbReference>
<dbReference type="PRINTS" id="PR00033">
    <property type="entry name" value="HTHASNC"/>
</dbReference>
<proteinExistence type="predicted"/>
<dbReference type="PANTHER" id="PTHR30154:SF34">
    <property type="entry name" value="TRANSCRIPTIONAL REGULATOR AZLB"/>
    <property type="match status" value="1"/>
</dbReference>
<feature type="domain" description="HTH asnC-type" evidence="4">
    <location>
        <begin position="9"/>
        <end position="70"/>
    </location>
</feature>
<evidence type="ECO:0000313" key="6">
    <source>
        <dbReference type="Proteomes" id="UP001548832"/>
    </source>
</evidence>
<keyword evidence="6" id="KW-1185">Reference proteome</keyword>
<dbReference type="Gene3D" id="3.30.70.920">
    <property type="match status" value="1"/>
</dbReference>
<dbReference type="InterPro" id="IPR000485">
    <property type="entry name" value="AsnC-type_HTH_dom"/>
</dbReference>
<dbReference type="InterPro" id="IPR036390">
    <property type="entry name" value="WH_DNA-bd_sf"/>
</dbReference>
<dbReference type="SUPFAM" id="SSF54909">
    <property type="entry name" value="Dimeric alpha+beta barrel"/>
    <property type="match status" value="1"/>
</dbReference>
<dbReference type="PROSITE" id="PS50956">
    <property type="entry name" value="HTH_ASNC_2"/>
    <property type="match status" value="1"/>
</dbReference>
<dbReference type="SMART" id="SM00344">
    <property type="entry name" value="HTH_ASNC"/>
    <property type="match status" value="1"/>
</dbReference>
<dbReference type="Pfam" id="PF13412">
    <property type="entry name" value="HTH_24"/>
    <property type="match status" value="1"/>
</dbReference>
<keyword evidence="2" id="KW-0238">DNA-binding</keyword>
<organism evidence="5 6">
    <name type="scientific">Mesorhizobium shangrilense</name>
    <dbReference type="NCBI Taxonomy" id="460060"/>
    <lineage>
        <taxon>Bacteria</taxon>
        <taxon>Pseudomonadati</taxon>
        <taxon>Pseudomonadota</taxon>
        <taxon>Alphaproteobacteria</taxon>
        <taxon>Hyphomicrobiales</taxon>
        <taxon>Phyllobacteriaceae</taxon>
        <taxon>Mesorhizobium</taxon>
    </lineage>
</organism>
<dbReference type="CDD" id="cd00090">
    <property type="entry name" value="HTH_ARSR"/>
    <property type="match status" value="1"/>
</dbReference>
<dbReference type="InterPro" id="IPR011008">
    <property type="entry name" value="Dimeric_a/b-barrel"/>
</dbReference>
<protein>
    <submittedName>
        <fullName evidence="5">Lrp/AsnC family transcriptional regulator</fullName>
    </submittedName>
</protein>
<reference evidence="5 6" key="1">
    <citation type="submission" date="2024-06" db="EMBL/GenBank/DDBJ databases">
        <authorList>
            <person name="Kim D.-U."/>
        </authorList>
    </citation>
    <scope>NUCLEOTIDE SEQUENCE [LARGE SCALE GENOMIC DNA]</scope>
    <source>
        <strain evidence="5 6">KACC15460</strain>
    </source>
</reference>
<dbReference type="Pfam" id="PF01037">
    <property type="entry name" value="AsnC_trans_reg"/>
    <property type="match status" value="1"/>
</dbReference>